<evidence type="ECO:0000256" key="3">
    <source>
        <dbReference type="ARBA" id="ARBA00022840"/>
    </source>
</evidence>
<dbReference type="PROSITE" id="PS50067">
    <property type="entry name" value="KINESIN_MOTOR_2"/>
    <property type="match status" value="1"/>
</dbReference>
<gene>
    <name evidence="12" type="ORF">QJS04_geneDACA002366</name>
</gene>
<dbReference type="SUPFAM" id="SSF52540">
    <property type="entry name" value="P-loop containing nucleoside triphosphate hydrolases"/>
    <property type="match status" value="1"/>
</dbReference>
<keyword evidence="2 8" id="KW-0547">Nucleotide-binding</keyword>
<dbReference type="InterPro" id="IPR001752">
    <property type="entry name" value="Kinesin_motor_dom"/>
</dbReference>
<dbReference type="PANTHER" id="PTHR24115">
    <property type="entry name" value="KINESIN-RELATED"/>
    <property type="match status" value="1"/>
</dbReference>
<evidence type="ECO:0000256" key="9">
    <source>
        <dbReference type="SAM" id="Coils"/>
    </source>
</evidence>
<sequence length="927" mass="103019">MAPLTPSTKPTHTPVKTPHSRHRLQFTPSRNLHPSMNPSSAAKESVPTEHPVEVIGRIRDYPDRKDKPCSALEISSDGQSVRVRTDIGYRNFSIDGVSVSEEEGLDGFYKRFIESRISSVRLGDKCTIMMYGPTGSGKSHTMFGCPKNPGIVYRALRDILGGGGGDEEEKENRDFGSGLFVHVTVLEIYNEEIYDLLSTSNGGGFSLGFPKGSTPKVRLEVMGKKAKNAAYLSGKDPGKISKEVAKVEKRRIVKSTLCNERSSRSHCLIILDVPSVGGRLMLVDMAGSENIEQAGQTGVEAKMQTAKINQGNIALKRVVESIANGDSHVPFRDSKLTMLLQDSFEDDKSKILMILCASPDPKEMHKTISTFEYGAKAKCIVRSSHTPNAKVGGDESIVLGSRIAAMDQFIYKLQLDNKLKEKERDEARNELLRKEKEVAELRAKLELLEGRGQIANEQLINSKVNEKTRMMSLELEKLSRMASEMVEMKGRKMEEEIFQKVGEFDMLRRRLEEIESSFLQGNEQNSKDTLEDLYGGRFVNKLSEIYAEGDIGMEKSMDLDMGDQPPIHEVKEIKEDICRLENSRNNLFSNIQTWCNSHASDLAGEESTVVPEFVEKVSLSTVFEDDEEGEDVDNTGEGEVDREIGVDKAVHLGSVGGNIFSSEFTDTPENSKDAATARKTRIQNIFMLCGNYRELAQQVGSPASTKKKTENATFWSSPVALKENIFSPNMTEKENTNSDLLEPFALLHLGDEKRSPGLNQLGITESHKEYKENSRLGNEATDDMIDVYVKWEASKDFSGKLVMKLQVGSCSSLADLRKVIETCLSRDYNKQTFTFLMLGDPTGAPVARDKESSVQVIKLPICNNQLNGHLACLRPSHKPVDHVPFSSLENKLRPVSHSPSAISKDIENSSPRIGENLSYSYLTGLRV</sequence>
<keyword evidence="1" id="KW-0493">Microtubule</keyword>
<feature type="coiled-coil region" evidence="9">
    <location>
        <begin position="410"/>
        <end position="458"/>
    </location>
</feature>
<keyword evidence="3 8" id="KW-0067">ATP-binding</keyword>
<dbReference type="Gene3D" id="3.40.850.10">
    <property type="entry name" value="Kinesin motor domain"/>
    <property type="match status" value="1"/>
</dbReference>
<accession>A0AAV9A7L1</accession>
<dbReference type="InterPro" id="IPR027640">
    <property type="entry name" value="Kinesin-like_fam"/>
</dbReference>
<dbReference type="GO" id="GO:0007018">
    <property type="term" value="P:microtubule-based movement"/>
    <property type="evidence" value="ECO:0007669"/>
    <property type="project" value="InterPro"/>
</dbReference>
<keyword evidence="4 9" id="KW-0175">Coiled coil</keyword>
<reference evidence="12" key="1">
    <citation type="journal article" date="2023" name="Nat. Commun.">
        <title>Diploid and tetraploid genomes of Acorus and the evolution of monocots.</title>
        <authorList>
            <person name="Ma L."/>
            <person name="Liu K.W."/>
            <person name="Li Z."/>
            <person name="Hsiao Y.Y."/>
            <person name="Qi Y."/>
            <person name="Fu T."/>
            <person name="Tang G.D."/>
            <person name="Zhang D."/>
            <person name="Sun W.H."/>
            <person name="Liu D.K."/>
            <person name="Li Y."/>
            <person name="Chen G.Z."/>
            <person name="Liu X.D."/>
            <person name="Liao X.Y."/>
            <person name="Jiang Y.T."/>
            <person name="Yu X."/>
            <person name="Hao Y."/>
            <person name="Huang J."/>
            <person name="Zhao X.W."/>
            <person name="Ke S."/>
            <person name="Chen Y.Y."/>
            <person name="Wu W.L."/>
            <person name="Hsu J.L."/>
            <person name="Lin Y.F."/>
            <person name="Huang M.D."/>
            <person name="Li C.Y."/>
            <person name="Huang L."/>
            <person name="Wang Z.W."/>
            <person name="Zhao X."/>
            <person name="Zhong W.Y."/>
            <person name="Peng D.H."/>
            <person name="Ahmad S."/>
            <person name="Lan S."/>
            <person name="Zhang J.S."/>
            <person name="Tsai W.C."/>
            <person name="Van de Peer Y."/>
            <person name="Liu Z.J."/>
        </authorList>
    </citation>
    <scope>NUCLEOTIDE SEQUENCE</scope>
    <source>
        <strain evidence="12">SCP</strain>
    </source>
</reference>
<evidence type="ECO:0000256" key="10">
    <source>
        <dbReference type="SAM" id="MobiDB-lite"/>
    </source>
</evidence>
<dbReference type="InterPro" id="IPR027417">
    <property type="entry name" value="P-loop_NTPase"/>
</dbReference>
<dbReference type="GO" id="GO:0003777">
    <property type="term" value="F:microtubule motor activity"/>
    <property type="evidence" value="ECO:0007669"/>
    <property type="project" value="InterPro"/>
</dbReference>
<evidence type="ECO:0000256" key="1">
    <source>
        <dbReference type="ARBA" id="ARBA00022701"/>
    </source>
</evidence>
<dbReference type="AlphaFoldDB" id="A0AAV9A7L1"/>
<evidence type="ECO:0000256" key="4">
    <source>
        <dbReference type="ARBA" id="ARBA00023054"/>
    </source>
</evidence>
<proteinExistence type="inferred from homology"/>
<evidence type="ECO:0000256" key="7">
    <source>
        <dbReference type="ARBA" id="ARBA00073419"/>
    </source>
</evidence>
<dbReference type="Proteomes" id="UP001179952">
    <property type="component" value="Unassembled WGS sequence"/>
</dbReference>
<dbReference type="GO" id="GO:0005871">
    <property type="term" value="C:kinesin complex"/>
    <property type="evidence" value="ECO:0007669"/>
    <property type="project" value="TreeGrafter"/>
</dbReference>
<dbReference type="GO" id="GO:0005874">
    <property type="term" value="C:microtubule"/>
    <property type="evidence" value="ECO:0007669"/>
    <property type="project" value="UniProtKB-KW"/>
</dbReference>
<feature type="compositionally biased region" description="Low complexity" evidence="10">
    <location>
        <begin position="1"/>
        <end position="17"/>
    </location>
</feature>
<protein>
    <recommendedName>
        <fullName evidence="7">Kinesin-like protein KIN-10A</fullName>
    </recommendedName>
</protein>
<keyword evidence="13" id="KW-1185">Reference proteome</keyword>
<evidence type="ECO:0000256" key="5">
    <source>
        <dbReference type="ARBA" id="ARBA00023175"/>
    </source>
</evidence>
<feature type="region of interest" description="Disordered" evidence="10">
    <location>
        <begin position="1"/>
        <end position="51"/>
    </location>
</feature>
<dbReference type="Pfam" id="PF00225">
    <property type="entry name" value="Kinesin"/>
    <property type="match status" value="1"/>
</dbReference>
<dbReference type="EMBL" id="JAUJYN010000011">
    <property type="protein sequence ID" value="KAK1260222.1"/>
    <property type="molecule type" value="Genomic_DNA"/>
</dbReference>
<evidence type="ECO:0000256" key="2">
    <source>
        <dbReference type="ARBA" id="ARBA00022741"/>
    </source>
</evidence>
<evidence type="ECO:0000256" key="8">
    <source>
        <dbReference type="PROSITE-ProRule" id="PRU00283"/>
    </source>
</evidence>
<evidence type="ECO:0000256" key="6">
    <source>
        <dbReference type="ARBA" id="ARBA00061615"/>
    </source>
</evidence>
<reference evidence="12" key="2">
    <citation type="submission" date="2023-06" db="EMBL/GenBank/DDBJ databases">
        <authorList>
            <person name="Ma L."/>
            <person name="Liu K.-W."/>
            <person name="Li Z."/>
            <person name="Hsiao Y.-Y."/>
            <person name="Qi Y."/>
            <person name="Fu T."/>
            <person name="Tang G."/>
            <person name="Zhang D."/>
            <person name="Sun W.-H."/>
            <person name="Liu D.-K."/>
            <person name="Li Y."/>
            <person name="Chen G.-Z."/>
            <person name="Liu X.-D."/>
            <person name="Liao X.-Y."/>
            <person name="Jiang Y.-T."/>
            <person name="Yu X."/>
            <person name="Hao Y."/>
            <person name="Huang J."/>
            <person name="Zhao X.-W."/>
            <person name="Ke S."/>
            <person name="Chen Y.-Y."/>
            <person name="Wu W.-L."/>
            <person name="Hsu J.-L."/>
            <person name="Lin Y.-F."/>
            <person name="Huang M.-D."/>
            <person name="Li C.-Y."/>
            <person name="Huang L."/>
            <person name="Wang Z.-W."/>
            <person name="Zhao X."/>
            <person name="Zhong W.-Y."/>
            <person name="Peng D.-H."/>
            <person name="Ahmad S."/>
            <person name="Lan S."/>
            <person name="Zhang J.-S."/>
            <person name="Tsai W.-C."/>
            <person name="Van De Peer Y."/>
            <person name="Liu Z.-J."/>
        </authorList>
    </citation>
    <scope>NUCLEOTIDE SEQUENCE</scope>
    <source>
        <strain evidence="12">SCP</strain>
        <tissue evidence="12">Leaves</tissue>
    </source>
</reference>
<comment type="caution">
    <text evidence="12">The sequence shown here is derived from an EMBL/GenBank/DDBJ whole genome shotgun (WGS) entry which is preliminary data.</text>
</comment>
<dbReference type="PRINTS" id="PR00380">
    <property type="entry name" value="KINESINHEAVY"/>
</dbReference>
<dbReference type="GO" id="GO:0008017">
    <property type="term" value="F:microtubule binding"/>
    <property type="evidence" value="ECO:0007669"/>
    <property type="project" value="InterPro"/>
</dbReference>
<feature type="compositionally biased region" description="Polar residues" evidence="10">
    <location>
        <begin position="26"/>
        <end position="42"/>
    </location>
</feature>
<evidence type="ECO:0000313" key="12">
    <source>
        <dbReference type="EMBL" id="KAK1260222.1"/>
    </source>
</evidence>
<name>A0AAV9A7L1_ACOGR</name>
<feature type="binding site" evidence="8">
    <location>
        <begin position="132"/>
        <end position="139"/>
    </location>
    <ligand>
        <name>ATP</name>
        <dbReference type="ChEBI" id="CHEBI:30616"/>
    </ligand>
</feature>
<evidence type="ECO:0000259" key="11">
    <source>
        <dbReference type="PROSITE" id="PS50067"/>
    </source>
</evidence>
<dbReference type="GO" id="GO:0005524">
    <property type="term" value="F:ATP binding"/>
    <property type="evidence" value="ECO:0007669"/>
    <property type="project" value="UniProtKB-UniRule"/>
</dbReference>
<dbReference type="FunFam" id="3.40.850.10:FF:000068">
    <property type="entry name" value="p-loop containing nucleoside triphosphate hydrolase superfamily protein"/>
    <property type="match status" value="1"/>
</dbReference>
<feature type="domain" description="Kinesin motor" evidence="11">
    <location>
        <begin position="51"/>
        <end position="380"/>
    </location>
</feature>
<dbReference type="SMART" id="SM00129">
    <property type="entry name" value="KISc"/>
    <property type="match status" value="1"/>
</dbReference>
<organism evidence="12 13">
    <name type="scientific">Acorus gramineus</name>
    <name type="common">Dwarf sweet flag</name>
    <dbReference type="NCBI Taxonomy" id="55184"/>
    <lineage>
        <taxon>Eukaryota</taxon>
        <taxon>Viridiplantae</taxon>
        <taxon>Streptophyta</taxon>
        <taxon>Embryophyta</taxon>
        <taxon>Tracheophyta</taxon>
        <taxon>Spermatophyta</taxon>
        <taxon>Magnoliopsida</taxon>
        <taxon>Liliopsida</taxon>
        <taxon>Acoraceae</taxon>
        <taxon>Acorus</taxon>
    </lineage>
</organism>
<dbReference type="PANTHER" id="PTHR24115:SF416">
    <property type="entry name" value="KINESIN-LIKE PROTEIN KIN-10A"/>
    <property type="match status" value="1"/>
</dbReference>
<evidence type="ECO:0000313" key="13">
    <source>
        <dbReference type="Proteomes" id="UP001179952"/>
    </source>
</evidence>
<dbReference type="GO" id="GO:0016887">
    <property type="term" value="F:ATP hydrolysis activity"/>
    <property type="evidence" value="ECO:0007669"/>
    <property type="project" value="TreeGrafter"/>
</dbReference>
<keyword evidence="5 8" id="KW-0505">Motor protein</keyword>
<dbReference type="InterPro" id="IPR036961">
    <property type="entry name" value="Kinesin_motor_dom_sf"/>
</dbReference>
<comment type="similarity">
    <text evidence="6">Belongs to the TRAFAC class myosin-kinesin ATPase superfamily. Kinesin family. KIN-10 subfamily.</text>
</comment>